<protein>
    <submittedName>
        <fullName evidence="1">Tail protein</fullName>
    </submittedName>
</protein>
<accession>A0A8S5TXH1</accession>
<proteinExistence type="predicted"/>
<name>A0A8S5TXH1_9CAUD</name>
<sequence>MEQIDIKGISGAILLTTSVNGGCKRKFTLMKEDHIILKFSLENPIYFKLGSYVECDFGLFEVCDLQKPAFNADTAGYDYELRLDAYYWKWKNKIFKYTPETAGQEASWSLTAPLDVQAGIVLRNLKALGYAYKGQDFVVSIDPTVENKSQLMSYDNINILDACFEMAKKWDCECWVTENIIHFGRCESGDAVNFEIGVNVVEMSRSDSQSTYATRIYAFGSTRNIPSNYRLVDESVVVNGVVQKRLMLPDGTPYIDAYPDMTTEEAIEQVVIFDEVYPRRVGAMSDVTTIEVTDKVGNEDGTTTEEKWNAYRFKDAGITFSKDYRLPGEDLKITFQSGKLNGMEFVVNFDPDNKNEQLWEIVRNENYGRPLPDGVLIPENGDTYILSGWDSTKIAELGLVSSAEQELKDKAEKYVAKSKIDPNTYNCMMMSDVAYSEDGVHNLYGIGQKVNLINKAYFENGRQSRVIGYEFNLDYPYDSPIYTVGETSAYSRIGDLEGKIESLTLKGQTYTGGWGSGVYLIKRNDSTPATDNNAFSALRSLSMFLRKDKDDRTPHKLSSDKAFEIGKFVSGSTGGIIMVDKETGQTYAEVDKLKVRMKAYFESLEIQNVNSVGGKIVLTPGGAVTLIDVWTKGTIEQTPILSMADGNPILLADGSELQLMDKETVDNGVPEGVYRCFFLAEQDGVEVENRFRAGFQVQSKNFNIQKPGEYQQVANHYYWRLCVGASKEPINVGIYKLHYIDLSMADCDTGSDIPAKGDTVAHLGARIKWKGIDNKDVTDESNIDAQNAIVFSSTDVFSPSVTLYHGIDSYSYLNKEYVEYGVDKTNNKAFFHVYGDAYIGDRDGNSFVKFTQGEGVELKGKLHIQEGSTGSANLTDLPDEIYNAVHLGSVNLLRNSGFTGDYESEQLFSSDELTPDKELYSKQLKYWTGVATVSADNDAGSGYSAAIGSLSQSVALIKGESYVISFKAKGTSVAVSCGDFSTTQPLTSGYQRFTFKFNFNGAGIFMLSGTATVCELQLERGTIATDWKPSILDNDKSMAGFQAINYIADAIKDGSVDILGGLILANMIQLGNYKDGKMQKVTAGVSGIYNDDDDVAFWAGGKLEQAIMTVMKFRNDPNYQPTDAEWANMANFVATHGGDVFLKGYVYALGGFFRGRVETSVDGKRIVIDPEKNTLEMYTAEGHATLILRFDKSSDEWEYGDLILRKYVNDQLALETTVYPERIRIQNHVEKTDIMLNPNNVSFYGSKGETLLVGMKSVYNGVNVSKYVADISCSHWPGKDDVSTGQVYVDYETVEGIITNGILKVKK</sequence>
<dbReference type="SUPFAM" id="SSF49785">
    <property type="entry name" value="Galactose-binding domain-like"/>
    <property type="match status" value="1"/>
</dbReference>
<dbReference type="InterPro" id="IPR008979">
    <property type="entry name" value="Galactose-bd-like_sf"/>
</dbReference>
<dbReference type="Gene3D" id="2.60.120.260">
    <property type="entry name" value="Galactose-binding domain-like"/>
    <property type="match status" value="1"/>
</dbReference>
<dbReference type="EMBL" id="BK015955">
    <property type="protein sequence ID" value="DAF86900.1"/>
    <property type="molecule type" value="Genomic_DNA"/>
</dbReference>
<organism evidence="1">
    <name type="scientific">Siphoviridae sp. ctvBz3</name>
    <dbReference type="NCBI Taxonomy" id="2825720"/>
    <lineage>
        <taxon>Viruses</taxon>
        <taxon>Duplodnaviria</taxon>
        <taxon>Heunggongvirae</taxon>
        <taxon>Uroviricota</taxon>
        <taxon>Caudoviricetes</taxon>
    </lineage>
</organism>
<reference evidence="1" key="1">
    <citation type="journal article" date="2021" name="Proc. Natl. Acad. Sci. U.S.A.">
        <title>A Catalog of Tens of Thousands of Viruses from Human Metagenomes Reveals Hidden Associations with Chronic Diseases.</title>
        <authorList>
            <person name="Tisza M.J."/>
            <person name="Buck C.B."/>
        </authorList>
    </citation>
    <scope>NUCLEOTIDE SEQUENCE</scope>
    <source>
        <strain evidence="1">CtvBz3</strain>
    </source>
</reference>
<evidence type="ECO:0000313" key="1">
    <source>
        <dbReference type="EMBL" id="DAF86900.1"/>
    </source>
</evidence>